<keyword evidence="4" id="KW-0176">Collagen</keyword>
<dbReference type="GeneTree" id="ENSGT00940000154368"/>
<dbReference type="InterPro" id="IPR016186">
    <property type="entry name" value="C-type_lectin-like/link_sf"/>
</dbReference>
<accession>A0A3B4DA97</accession>
<dbReference type="InterPro" id="IPR008160">
    <property type="entry name" value="Collagen"/>
</dbReference>
<evidence type="ECO:0000256" key="4">
    <source>
        <dbReference type="ARBA" id="ARBA00023119"/>
    </source>
</evidence>
<dbReference type="Gene3D" id="3.10.100.10">
    <property type="entry name" value="Mannose-Binding Protein A, subunit A"/>
    <property type="match status" value="1"/>
</dbReference>
<dbReference type="Pfam" id="PF01391">
    <property type="entry name" value="Collagen"/>
    <property type="match status" value="2"/>
</dbReference>
<evidence type="ECO:0000259" key="8">
    <source>
        <dbReference type="PROSITE" id="PS50041"/>
    </source>
</evidence>
<organism evidence="9 10">
    <name type="scientific">Pygocentrus nattereri</name>
    <name type="common">Red-bellied piranha</name>
    <dbReference type="NCBI Taxonomy" id="42514"/>
    <lineage>
        <taxon>Eukaryota</taxon>
        <taxon>Metazoa</taxon>
        <taxon>Chordata</taxon>
        <taxon>Craniata</taxon>
        <taxon>Vertebrata</taxon>
        <taxon>Euteleostomi</taxon>
        <taxon>Actinopterygii</taxon>
        <taxon>Neopterygii</taxon>
        <taxon>Teleostei</taxon>
        <taxon>Ostariophysi</taxon>
        <taxon>Characiformes</taxon>
        <taxon>Characoidei</taxon>
        <taxon>Pygocentrus</taxon>
    </lineage>
</organism>
<evidence type="ECO:0000256" key="1">
    <source>
        <dbReference type="ARBA" id="ARBA00004498"/>
    </source>
</evidence>
<dbReference type="PROSITE" id="PS00615">
    <property type="entry name" value="C_TYPE_LECTIN_1"/>
    <property type="match status" value="1"/>
</dbReference>
<sequence>MPPFKHSVLLLLLLEFLISVAGDQPQPLTCPLYAGVPGTPGHNGLPGRDGKDGKDGPVGPKGQKGETGSSVTGPPGKKGPAGDVGPPGVKGSKGEQGVGVRGPSGVAGAPGPKGQKGETGSAGPSVTGPPGAKGPAGNIGPPGVKGSKGEQGVGVRGPSGVAGPSGPKGQKGETGSTANVNEAAVVKTLLSDVQKLQSRISMLEKVLGFRAFRKVGQKYYISSGLVTTFDAGQSYCRGVKGELALPRNNEENQAVYQVLKQVSQSETCFLGARESKVRGQYADTKGQKITYTKWHPGQPNRLEEQCVCMGPSDQWHDYMCNSKHLIICEIQ</sequence>
<evidence type="ECO:0000256" key="6">
    <source>
        <dbReference type="SAM" id="MobiDB-lite"/>
    </source>
</evidence>
<dbReference type="AlphaFoldDB" id="A0A3B4DA97"/>
<dbReference type="GO" id="GO:0005615">
    <property type="term" value="C:extracellular space"/>
    <property type="evidence" value="ECO:0007669"/>
    <property type="project" value="TreeGrafter"/>
</dbReference>
<feature type="region of interest" description="Disordered" evidence="6">
    <location>
        <begin position="39"/>
        <end position="177"/>
    </location>
</feature>
<dbReference type="SUPFAM" id="SSF56436">
    <property type="entry name" value="C-type lectin-like"/>
    <property type="match status" value="1"/>
</dbReference>
<dbReference type="OMA" id="SEANWHP"/>
<dbReference type="STRING" id="42514.ENSPNAP00000020373"/>
<evidence type="ECO:0000256" key="2">
    <source>
        <dbReference type="ARBA" id="ARBA00022530"/>
    </source>
</evidence>
<protein>
    <recommendedName>
        <fullName evidence="8">C-type lectin domain-containing protein</fullName>
    </recommendedName>
</protein>
<dbReference type="InterPro" id="IPR050149">
    <property type="entry name" value="Collagen_superfamily"/>
</dbReference>
<evidence type="ECO:0000256" key="5">
    <source>
        <dbReference type="ARBA" id="ARBA00023157"/>
    </source>
</evidence>
<feature type="domain" description="C-type lectin" evidence="8">
    <location>
        <begin position="219"/>
        <end position="329"/>
    </location>
</feature>
<feature type="signal peptide" evidence="7">
    <location>
        <begin position="1"/>
        <end position="22"/>
    </location>
</feature>
<evidence type="ECO:0000256" key="7">
    <source>
        <dbReference type="SAM" id="SignalP"/>
    </source>
</evidence>
<dbReference type="PANTHER" id="PTHR24023:SF1082">
    <property type="entry name" value="COLLAGEN TRIPLE HELIX REPEAT"/>
    <property type="match status" value="1"/>
</dbReference>
<dbReference type="GO" id="GO:0005581">
    <property type="term" value="C:collagen trimer"/>
    <property type="evidence" value="ECO:0007669"/>
    <property type="project" value="UniProtKB-KW"/>
</dbReference>
<evidence type="ECO:0000313" key="10">
    <source>
        <dbReference type="Proteomes" id="UP001501920"/>
    </source>
</evidence>
<keyword evidence="2" id="KW-0272">Extracellular matrix</keyword>
<dbReference type="GO" id="GO:0031012">
    <property type="term" value="C:extracellular matrix"/>
    <property type="evidence" value="ECO:0007669"/>
    <property type="project" value="TreeGrafter"/>
</dbReference>
<reference evidence="9 10" key="1">
    <citation type="submission" date="2020-10" db="EMBL/GenBank/DDBJ databases">
        <title>Pygocentrus nattereri (red-bellied piranha) genome, fPygNat1, primary haplotype.</title>
        <authorList>
            <person name="Myers G."/>
            <person name="Meyer A."/>
            <person name="Karagic N."/>
            <person name="Pippel M."/>
            <person name="Winkler S."/>
            <person name="Tracey A."/>
            <person name="Wood J."/>
            <person name="Formenti G."/>
            <person name="Howe K."/>
            <person name="Fedrigo O."/>
            <person name="Jarvis E.D."/>
        </authorList>
    </citation>
    <scope>NUCLEOTIDE SEQUENCE [LARGE SCALE GENOMIC DNA]</scope>
</reference>
<reference evidence="9" key="2">
    <citation type="submission" date="2025-08" db="UniProtKB">
        <authorList>
            <consortium name="Ensembl"/>
        </authorList>
    </citation>
    <scope>IDENTIFICATION</scope>
</reference>
<dbReference type="InterPro" id="IPR016187">
    <property type="entry name" value="CTDL_fold"/>
</dbReference>
<dbReference type="Proteomes" id="UP001501920">
    <property type="component" value="Chromosome 2"/>
</dbReference>
<keyword evidence="7" id="KW-0732">Signal</keyword>
<evidence type="ECO:0000313" key="9">
    <source>
        <dbReference type="Ensembl" id="ENSPNAP00000020373.2"/>
    </source>
</evidence>
<name>A0A3B4DA97_PYGNA</name>
<dbReference type="SMART" id="SM00034">
    <property type="entry name" value="CLECT"/>
    <property type="match status" value="1"/>
</dbReference>
<comment type="subcellular location">
    <subcellularLocation>
        <location evidence="1">Secreted</location>
        <location evidence="1">Extracellular space</location>
        <location evidence="1">Extracellular matrix</location>
    </subcellularLocation>
</comment>
<keyword evidence="2" id="KW-0964">Secreted</keyword>
<feature type="chain" id="PRO_5043624295" description="C-type lectin domain-containing protein" evidence="7">
    <location>
        <begin position="23"/>
        <end position="331"/>
    </location>
</feature>
<dbReference type="Pfam" id="PF00059">
    <property type="entry name" value="Lectin_C"/>
    <property type="match status" value="1"/>
</dbReference>
<proteinExistence type="predicted"/>
<dbReference type="PROSITE" id="PS50041">
    <property type="entry name" value="C_TYPE_LECTIN_2"/>
    <property type="match status" value="1"/>
</dbReference>
<keyword evidence="5" id="KW-1015">Disulfide bond</keyword>
<dbReference type="Ensembl" id="ENSPNAT00000030889.2">
    <property type="protein sequence ID" value="ENSPNAP00000020373.2"/>
    <property type="gene ID" value="ENSPNAG00000004191.2"/>
</dbReference>
<keyword evidence="3" id="KW-0106">Calcium</keyword>
<dbReference type="PANTHER" id="PTHR24023">
    <property type="entry name" value="COLLAGEN ALPHA"/>
    <property type="match status" value="1"/>
</dbReference>
<dbReference type="InterPro" id="IPR018378">
    <property type="entry name" value="C-type_lectin_CS"/>
</dbReference>
<keyword evidence="10" id="KW-1185">Reference proteome</keyword>
<reference evidence="9" key="3">
    <citation type="submission" date="2025-09" db="UniProtKB">
        <authorList>
            <consortium name="Ensembl"/>
        </authorList>
    </citation>
    <scope>IDENTIFICATION</scope>
</reference>
<evidence type="ECO:0000256" key="3">
    <source>
        <dbReference type="ARBA" id="ARBA00022837"/>
    </source>
</evidence>
<dbReference type="InterPro" id="IPR001304">
    <property type="entry name" value="C-type_lectin-like"/>
</dbReference>